<name>A0A9P3TEL7_KLUIN</name>
<reference evidence="3" key="1">
    <citation type="journal article" date="2018" name="Genome Biol.">
        <title>SKESA: strategic k-mer extension for scrupulous assemblies.</title>
        <authorList>
            <person name="Souvorov A."/>
            <person name="Agarwala R."/>
            <person name="Lipman D.J."/>
        </authorList>
    </citation>
    <scope>NUCLEOTIDE SEQUENCE</scope>
    <source>
        <strain evidence="3">CAVp300</strain>
    </source>
</reference>
<feature type="transmembrane region" description="Helical" evidence="1">
    <location>
        <begin position="497"/>
        <end position="516"/>
    </location>
</feature>
<proteinExistence type="predicted"/>
<evidence type="ECO:0000313" key="2">
    <source>
        <dbReference type="EMBL" id="HAT3583280.1"/>
    </source>
</evidence>
<feature type="transmembrane region" description="Helical" evidence="1">
    <location>
        <begin position="329"/>
        <end position="349"/>
    </location>
</feature>
<reference evidence="3" key="2">
    <citation type="submission" date="2020-10" db="EMBL/GenBank/DDBJ databases">
        <authorList>
            <consortium name="NCBI Pathogen Detection Project"/>
        </authorList>
    </citation>
    <scope>NUCLEOTIDE SEQUENCE</scope>
    <source>
        <strain evidence="3">CAVp300</strain>
    </source>
</reference>
<evidence type="ECO:0000313" key="4">
    <source>
        <dbReference type="Proteomes" id="UP000867740"/>
    </source>
</evidence>
<gene>
    <name evidence="2" type="ORF">I8531_003614</name>
    <name evidence="3" type="ORF">I8531_005755</name>
</gene>
<organism evidence="3 4">
    <name type="scientific">Kluyvera intermedia</name>
    <name type="common">Enterobacter intermedius</name>
    <dbReference type="NCBI Taxonomy" id="61648"/>
    <lineage>
        <taxon>Bacteria</taxon>
        <taxon>Pseudomonadati</taxon>
        <taxon>Pseudomonadota</taxon>
        <taxon>Gammaproteobacteria</taxon>
        <taxon>Enterobacterales</taxon>
        <taxon>Enterobacteriaceae</taxon>
        <taxon>Kluyvera</taxon>
    </lineage>
</organism>
<dbReference type="Gene3D" id="3.40.50.450">
    <property type="match status" value="1"/>
</dbReference>
<dbReference type="RefSeq" id="WP_139153719.1">
    <property type="nucleotide sequence ID" value="NZ_CABMNU010000005.1"/>
</dbReference>
<keyword evidence="1" id="KW-0812">Transmembrane</keyword>
<dbReference type="AlphaFoldDB" id="A0A9P3TEL7"/>
<dbReference type="Proteomes" id="UP000867740">
    <property type="component" value="Unassembled WGS sequence"/>
</dbReference>
<evidence type="ECO:0008006" key="5">
    <source>
        <dbReference type="Google" id="ProtNLM"/>
    </source>
</evidence>
<keyword evidence="1" id="KW-1133">Transmembrane helix</keyword>
<dbReference type="EMBL" id="DACSUM010000146">
    <property type="protein sequence ID" value="HAT3585321.1"/>
    <property type="molecule type" value="Genomic_DNA"/>
</dbReference>
<protein>
    <recommendedName>
        <fullName evidence="5">SMODS and SLOG-associating 2TM effector domain-containing protein</fullName>
    </recommendedName>
</protein>
<accession>A0A9P3TEL7</accession>
<keyword evidence="1" id="KW-0472">Membrane</keyword>
<feature type="transmembrane region" description="Helical" evidence="1">
    <location>
        <begin position="455"/>
        <end position="477"/>
    </location>
</feature>
<evidence type="ECO:0000313" key="3">
    <source>
        <dbReference type="EMBL" id="HAT3585321.1"/>
    </source>
</evidence>
<comment type="caution">
    <text evidence="3">The sequence shown here is derived from an EMBL/GenBank/DDBJ whole genome shotgun (WGS) entry which is preliminary data.</text>
</comment>
<feature type="transmembrane region" description="Helical" evidence="1">
    <location>
        <begin position="305"/>
        <end position="323"/>
    </location>
</feature>
<dbReference type="EMBL" id="DACSUM010000032">
    <property type="protein sequence ID" value="HAT3583280.1"/>
    <property type="molecule type" value="Genomic_DNA"/>
</dbReference>
<evidence type="ECO:0000256" key="1">
    <source>
        <dbReference type="SAM" id="Phobius"/>
    </source>
</evidence>
<sequence length="582" mass="64779">MPVQFSTLPVTLGVTGHRDVQDTEQLLILLESEISAIQARYPHSPVMALSSLAEGADRLFARVIMEKRLPLHVVLPFAKDEYERDFAATVAEFRELYDYAHKTGGIYCIDTVIPGSEPMISLDQNPQGSLYRDLQYAKAGMYLAQRCHILFALWDGEKARGLGGTAQVVNFRREGRIQDNDLAALNAKLPGIKRYLGQSNLLDVPDTGLVCHIHVRRKAGTYADGATSPSVSWYPPLPVKGQPETPSIHGEESWYRSLERLDKLNARVAKEDDANASLGTSHLCHAAFAHIDRLANKEMKDMRKVYNLIFGLAAVMALVGNRVPGDGEHWVITSLSLSLLLLVLLSVALSRVHSSRANRNATELRALSEGLRVQNVWRQAGITRAVSLHYLRRSHDNIAWVRRAMLAASIYPQSDASTLKTAIDGVKESWVRDQKNYFEKNVHKKERKHRLAKRMAFGLFICGIAITSGVLVSSLWGLTDEHLAHTLHFWNMAGEHLAEFLIACAALCAAYAKFLGYEEDIADYERSAVLFSTALAKMESHSPTPDTEDLQETLYALGIETLQENARWVARTTGRDVEIIGG</sequence>